<evidence type="ECO:0000256" key="8">
    <source>
        <dbReference type="PIRSR" id="PIRSR004682-1"/>
    </source>
</evidence>
<dbReference type="PANTHER" id="PTHR42891:SF1">
    <property type="entry name" value="D-GLYCERO-BETA-D-MANNO-HEPTOSE-1,7-BISPHOSPHATE 7-PHOSPHATASE"/>
    <property type="match status" value="1"/>
</dbReference>
<dbReference type="AlphaFoldDB" id="A0A1V6M0A7"/>
<feature type="site" description="Contributes to substrate recognition" evidence="9">
    <location>
        <position position="109"/>
    </location>
</feature>
<dbReference type="Proteomes" id="UP000242219">
    <property type="component" value="Unassembled WGS sequence"/>
</dbReference>
<feature type="binding site" evidence="10">
    <location>
        <position position="106"/>
    </location>
    <ligand>
        <name>Zn(2+)</name>
        <dbReference type="ChEBI" id="CHEBI:29105"/>
    </ligand>
</feature>
<evidence type="ECO:0000256" key="1">
    <source>
        <dbReference type="ARBA" id="ARBA00004496"/>
    </source>
</evidence>
<dbReference type="NCBIfam" id="TIGR01662">
    <property type="entry name" value="HAD-SF-IIIA"/>
    <property type="match status" value="1"/>
</dbReference>
<evidence type="ECO:0000256" key="7">
    <source>
        <dbReference type="PIRNR" id="PIRNR004682"/>
    </source>
</evidence>
<comment type="caution">
    <text evidence="11">The sequence shown here is derived from an EMBL/GenBank/DDBJ whole genome shotgun (WGS) entry which is preliminary data.</text>
</comment>
<evidence type="ECO:0000256" key="6">
    <source>
        <dbReference type="ARBA" id="ARBA00031828"/>
    </source>
</evidence>
<dbReference type="InterPro" id="IPR006543">
    <property type="entry name" value="Histidinol-phos"/>
</dbReference>
<dbReference type="InterPro" id="IPR006439">
    <property type="entry name" value="HAD-SF_hydro_IA"/>
</dbReference>
<comment type="cofactor">
    <cofactor evidence="10">
        <name>Zn(2+)</name>
        <dbReference type="ChEBI" id="CHEBI:29105"/>
    </cofactor>
</comment>
<feature type="binding site" evidence="10">
    <location>
        <position position="93"/>
    </location>
    <ligand>
        <name>Zn(2+)</name>
        <dbReference type="ChEBI" id="CHEBI:29105"/>
    </ligand>
</feature>
<accession>A0A1V6M0A7</accession>
<gene>
    <name evidence="11" type="ORF">BIY37_06360</name>
</gene>
<dbReference type="NCBIfam" id="TIGR00213">
    <property type="entry name" value="GmhB_yaeD"/>
    <property type="match status" value="1"/>
</dbReference>
<feature type="binding site" evidence="10">
    <location>
        <position position="10"/>
    </location>
    <ligand>
        <name>Mg(2+)</name>
        <dbReference type="ChEBI" id="CHEBI:18420"/>
    </ligand>
</feature>
<proteinExistence type="inferred from homology"/>
<dbReference type="EMBL" id="MJUW02000073">
    <property type="protein sequence ID" value="OQD45818.1"/>
    <property type="molecule type" value="Genomic_DNA"/>
</dbReference>
<dbReference type="GO" id="GO:0016791">
    <property type="term" value="F:phosphatase activity"/>
    <property type="evidence" value="ECO:0007669"/>
    <property type="project" value="InterPro"/>
</dbReference>
<dbReference type="GO" id="GO:0005737">
    <property type="term" value="C:cytoplasm"/>
    <property type="evidence" value="ECO:0007669"/>
    <property type="project" value="UniProtKB-SubCell"/>
</dbReference>
<evidence type="ECO:0000256" key="5">
    <source>
        <dbReference type="ARBA" id="ARBA00023277"/>
    </source>
</evidence>
<keyword evidence="10" id="KW-0862">Zinc</keyword>
<dbReference type="InterPro" id="IPR006549">
    <property type="entry name" value="HAD-SF_hydro_IIIA"/>
</dbReference>
<evidence type="ECO:0000256" key="10">
    <source>
        <dbReference type="PIRSR" id="PIRSR004682-4"/>
    </source>
</evidence>
<dbReference type="NCBIfam" id="TIGR01549">
    <property type="entry name" value="HAD-SF-IA-v1"/>
    <property type="match status" value="1"/>
</dbReference>
<evidence type="ECO:0000256" key="4">
    <source>
        <dbReference type="ARBA" id="ARBA00022801"/>
    </source>
</evidence>
<keyword evidence="2 7" id="KW-0963">Cytoplasm</keyword>
<dbReference type="EC" id="3.1.3.-" evidence="7"/>
<dbReference type="PIRSF" id="PIRSF004682">
    <property type="entry name" value="GmhB"/>
    <property type="match status" value="1"/>
</dbReference>
<dbReference type="InterPro" id="IPR004446">
    <property type="entry name" value="Heptose_bisP_phosphatase"/>
</dbReference>
<keyword evidence="3 10" id="KW-0479">Metal-binding</keyword>
<sequence>MKKRKAVFLDRDGTLVVHEDYLSSPDQLKLLPNASRGIRLFQEHGYLVIVVTNQSGIARGFFDEEQLMLIHSKLKAMLKDEGVVIDDWYFCPHHSEGKIDYYRVDCDCRKPKPGMILAAARKYHIDLSQSLMIGDSESDMLAGKNAGCKTMLIKHNQSDDTCITSEIGIDYSVKNLLEAAKIFTLEA</sequence>
<organism evidence="11 12">
    <name type="scientific">Candidatus Brocadia sapporoensis</name>
    <dbReference type="NCBI Taxonomy" id="392547"/>
    <lineage>
        <taxon>Bacteria</taxon>
        <taxon>Pseudomonadati</taxon>
        <taxon>Planctomycetota</taxon>
        <taxon>Candidatus Brocadiia</taxon>
        <taxon>Candidatus Brocadiales</taxon>
        <taxon>Candidatus Brocadiaceae</taxon>
        <taxon>Candidatus Brocadia</taxon>
    </lineage>
</organism>
<feature type="binding site" evidence="10">
    <location>
        <position position="135"/>
    </location>
    <ligand>
        <name>Mg(2+)</name>
        <dbReference type="ChEBI" id="CHEBI:18420"/>
    </ligand>
</feature>
<evidence type="ECO:0000313" key="12">
    <source>
        <dbReference type="Proteomes" id="UP000242219"/>
    </source>
</evidence>
<protein>
    <recommendedName>
        <fullName evidence="6 7">D,D-heptose 1,7-bisphosphate phosphatase</fullName>
        <ecNumber evidence="7">3.1.3.-</ecNumber>
    </recommendedName>
</protein>
<dbReference type="InterPro" id="IPR023214">
    <property type="entry name" value="HAD_sf"/>
</dbReference>
<reference evidence="11 12" key="1">
    <citation type="journal article" date="2016" name="Genome Announc.">
        <title>Draft Genome Sequence of the Anaerobic Ammonium-Oxidizing Bacterium 'Candidatus Brocadia sp. 40'.</title>
        <authorList>
            <person name="Ali M."/>
            <person name="Haroon M.F."/>
            <person name="Narita Y."/>
            <person name="Zhang L."/>
            <person name="Rangel Shaw D."/>
            <person name="Okabe S."/>
            <person name="Saikaly P.E."/>
        </authorList>
    </citation>
    <scope>NUCLEOTIDE SEQUENCE [LARGE SCALE GENOMIC DNA]</scope>
    <source>
        <strain evidence="11 12">40</strain>
    </source>
</reference>
<keyword evidence="4 7" id="KW-0378">Hydrolase</keyword>
<dbReference type="PANTHER" id="PTHR42891">
    <property type="entry name" value="D-GLYCERO-BETA-D-MANNO-HEPTOSE-1,7-BISPHOSPHATE 7-PHOSPHATASE"/>
    <property type="match status" value="1"/>
</dbReference>
<keyword evidence="12" id="KW-1185">Reference proteome</keyword>
<dbReference type="Pfam" id="PF13242">
    <property type="entry name" value="Hydrolase_like"/>
    <property type="match status" value="1"/>
</dbReference>
<keyword evidence="10" id="KW-0460">Magnesium</keyword>
<dbReference type="RefSeq" id="WP_070066990.1">
    <property type="nucleotide sequence ID" value="NZ_MJUW02000073.1"/>
</dbReference>
<dbReference type="GO" id="GO:0005975">
    <property type="term" value="P:carbohydrate metabolic process"/>
    <property type="evidence" value="ECO:0007669"/>
    <property type="project" value="InterPro"/>
</dbReference>
<comment type="similarity">
    <text evidence="7">Belongs to the gmhB family.</text>
</comment>
<feature type="binding site" evidence="10">
    <location>
        <position position="108"/>
    </location>
    <ligand>
        <name>Zn(2+)</name>
        <dbReference type="ChEBI" id="CHEBI:29105"/>
    </ligand>
</feature>
<feature type="site" description="Stabilizes the phosphoryl group" evidence="9">
    <location>
        <position position="52"/>
    </location>
</feature>
<dbReference type="GO" id="GO:0046872">
    <property type="term" value="F:metal ion binding"/>
    <property type="evidence" value="ECO:0007669"/>
    <property type="project" value="UniProtKB-KW"/>
</dbReference>
<comment type="cofactor">
    <cofactor evidence="10">
        <name>Mg(2+)</name>
        <dbReference type="ChEBI" id="CHEBI:18420"/>
    </cofactor>
</comment>
<feature type="active site" description="Proton donor" evidence="8">
    <location>
        <position position="12"/>
    </location>
</feature>
<dbReference type="NCBIfam" id="TIGR01656">
    <property type="entry name" value="Histidinol-ppas"/>
    <property type="match status" value="1"/>
</dbReference>
<dbReference type="SUPFAM" id="SSF56784">
    <property type="entry name" value="HAD-like"/>
    <property type="match status" value="1"/>
</dbReference>
<feature type="site" description="Contributes to substrate recognition" evidence="9">
    <location>
        <position position="110"/>
    </location>
</feature>
<evidence type="ECO:0000313" key="11">
    <source>
        <dbReference type="EMBL" id="OQD45818.1"/>
    </source>
</evidence>
<keyword evidence="5 7" id="KW-0119">Carbohydrate metabolism</keyword>
<dbReference type="InterPro" id="IPR036412">
    <property type="entry name" value="HAD-like_sf"/>
</dbReference>
<feature type="binding site" evidence="10">
    <location>
        <position position="12"/>
    </location>
    <ligand>
        <name>Mg(2+)</name>
        <dbReference type="ChEBI" id="CHEBI:18420"/>
    </ligand>
</feature>
<evidence type="ECO:0000256" key="9">
    <source>
        <dbReference type="PIRSR" id="PIRSR004682-3"/>
    </source>
</evidence>
<feature type="active site" description="Nucleophile" evidence="8">
    <location>
        <position position="10"/>
    </location>
</feature>
<dbReference type="Gene3D" id="3.40.50.1000">
    <property type="entry name" value="HAD superfamily/HAD-like"/>
    <property type="match status" value="1"/>
</dbReference>
<name>A0A1V6M0A7_9BACT</name>
<dbReference type="CDD" id="cd07503">
    <property type="entry name" value="HAD_HisB-N"/>
    <property type="match status" value="1"/>
</dbReference>
<evidence type="ECO:0000256" key="3">
    <source>
        <dbReference type="ARBA" id="ARBA00022723"/>
    </source>
</evidence>
<comment type="subcellular location">
    <subcellularLocation>
        <location evidence="1 7">Cytoplasm</location>
    </subcellularLocation>
</comment>
<feature type="binding site" evidence="10">
    <location>
        <position position="91"/>
    </location>
    <ligand>
        <name>Zn(2+)</name>
        <dbReference type="ChEBI" id="CHEBI:29105"/>
    </ligand>
</feature>
<evidence type="ECO:0000256" key="2">
    <source>
        <dbReference type="ARBA" id="ARBA00022490"/>
    </source>
</evidence>